<sequence length="352" mass="40115">MKNKNYLLALLLLFFLGLFYGSFISKNALKDTRMQYATTLIENKSGKEVTFYVQRYDDKTFQVTNSQGMVYISKLDKALADENTLTIELPGHIGKFSLQGSILPWGQANLSLIRSDLYSQKENSSENQQVAQIHNLKESNLSSEDTGKNLKTLKLNLTKQNIESIISDFGKWLFFSSYAEEAIVVREPFDQYRLPSLENNQALEVTTKNYNILTRIIGNQESQIEDIKAEKAYNLTLLGNNLASSSIDDFQSSASFRLYHLPTKVHKYYANTGSEAGELLGNSQNYQNYYQTTVDSKKTSYQIILGTNGTVYLQDKFQPNTSSELPKFKEAPQDMQDAYHKLLEKFSSEKEQ</sequence>
<evidence type="ECO:0000313" key="2">
    <source>
        <dbReference type="Proteomes" id="UP000182015"/>
    </source>
</evidence>
<protein>
    <submittedName>
        <fullName evidence="1">Uncharacterized protein</fullName>
    </submittedName>
</protein>
<name>A0A1L8MLS0_9STRE</name>
<dbReference type="AlphaFoldDB" id="A0A1L8MLS0"/>
<organism evidence="1 2">
    <name type="scientific">Streptococcus bovimastitidis</name>
    <dbReference type="NCBI Taxonomy" id="1856638"/>
    <lineage>
        <taxon>Bacteria</taxon>
        <taxon>Bacillati</taxon>
        <taxon>Bacillota</taxon>
        <taxon>Bacilli</taxon>
        <taxon>Lactobacillales</taxon>
        <taxon>Streptococcaceae</taxon>
        <taxon>Streptococcus</taxon>
    </lineage>
</organism>
<keyword evidence="2" id="KW-1185">Reference proteome</keyword>
<dbReference type="OrthoDB" id="2210401at2"/>
<dbReference type="EMBL" id="LZDD01000002">
    <property type="protein sequence ID" value="OJF71688.1"/>
    <property type="molecule type" value="Genomic_DNA"/>
</dbReference>
<dbReference type="STRING" id="1856638.A9Q68_06790"/>
<dbReference type="Proteomes" id="UP000182015">
    <property type="component" value="Unassembled WGS sequence"/>
</dbReference>
<evidence type="ECO:0000313" key="1">
    <source>
        <dbReference type="EMBL" id="OJF71688.1"/>
    </source>
</evidence>
<dbReference type="RefSeq" id="WP_071793944.1">
    <property type="nucleotide sequence ID" value="NZ_LZDD01000002.1"/>
</dbReference>
<proteinExistence type="predicted"/>
<accession>A0A1L8MLS0</accession>
<gene>
    <name evidence="1" type="ORF">A9Q68_06790</name>
</gene>
<reference evidence="2" key="1">
    <citation type="submission" date="2016-06" db="EMBL/GenBank/DDBJ databases">
        <authorList>
            <person name="de Vries S.P.W."/>
            <person name="Hadjirin N.F."/>
            <person name="Lay E.M."/>
            <person name="Zadoks R.N."/>
            <person name="Peacock S.J."/>
            <person name="Parkhill J."/>
            <person name="Grant A.J."/>
            <person name="Mcdougall S."/>
            <person name="Holmes M.A."/>
        </authorList>
    </citation>
    <scope>NUCLEOTIDE SEQUENCE [LARGE SCALE GENOMIC DNA]</scope>
    <source>
        <strain evidence="2">NZ1587</strain>
    </source>
</reference>
<comment type="caution">
    <text evidence="1">The sequence shown here is derived from an EMBL/GenBank/DDBJ whole genome shotgun (WGS) entry which is preliminary data.</text>
</comment>